<dbReference type="Proteomes" id="UP000001964">
    <property type="component" value="Chromosome"/>
</dbReference>
<keyword evidence="2" id="KW-1185">Reference proteome</keyword>
<proteinExistence type="predicted"/>
<dbReference type="EMBL" id="CP000449">
    <property type="protein sequence ID" value="ABI65530.1"/>
    <property type="molecule type" value="Genomic_DNA"/>
</dbReference>
<dbReference type="OrthoDB" id="1409169at2"/>
<evidence type="ECO:0000313" key="2">
    <source>
        <dbReference type="Proteomes" id="UP000001964"/>
    </source>
</evidence>
<gene>
    <name evidence="1" type="ordered locus">Mmar10_1237</name>
</gene>
<accession>Q0AQA7</accession>
<name>Q0AQA7_MARMM</name>
<dbReference type="AlphaFoldDB" id="Q0AQA7"/>
<protein>
    <recommendedName>
        <fullName evidence="3">Calcium-binding protein</fullName>
    </recommendedName>
</protein>
<organism evidence="1 2">
    <name type="scientific">Maricaulis maris (strain MCS10)</name>
    <name type="common">Caulobacter maris</name>
    <dbReference type="NCBI Taxonomy" id="394221"/>
    <lineage>
        <taxon>Bacteria</taxon>
        <taxon>Pseudomonadati</taxon>
        <taxon>Pseudomonadota</taxon>
        <taxon>Alphaproteobacteria</taxon>
        <taxon>Maricaulales</taxon>
        <taxon>Maricaulaceae</taxon>
        <taxon>Maricaulis</taxon>
    </lineage>
</organism>
<dbReference type="SUPFAM" id="SSF159501">
    <property type="entry name" value="EreA/ChaN-like"/>
    <property type="match status" value="1"/>
</dbReference>
<evidence type="ECO:0000313" key="1">
    <source>
        <dbReference type="EMBL" id="ABI65530.1"/>
    </source>
</evidence>
<dbReference type="Gene3D" id="3.40.50.11550">
    <property type="match status" value="1"/>
</dbReference>
<dbReference type="eggNOG" id="COG2312">
    <property type="taxonomic scope" value="Bacteria"/>
</dbReference>
<dbReference type="RefSeq" id="WP_011643177.1">
    <property type="nucleotide sequence ID" value="NC_008347.1"/>
</dbReference>
<dbReference type="KEGG" id="mmr:Mmar10_1237"/>
<reference evidence="1 2" key="1">
    <citation type="submission" date="2006-08" db="EMBL/GenBank/DDBJ databases">
        <title>Complete sequence of Maricaulis maris MCS10.</title>
        <authorList>
            <consortium name="US DOE Joint Genome Institute"/>
            <person name="Copeland A."/>
            <person name="Lucas S."/>
            <person name="Lapidus A."/>
            <person name="Barry K."/>
            <person name="Detter J.C."/>
            <person name="Glavina del Rio T."/>
            <person name="Hammon N."/>
            <person name="Israni S."/>
            <person name="Dalin E."/>
            <person name="Tice H."/>
            <person name="Pitluck S."/>
            <person name="Saunders E."/>
            <person name="Brettin T."/>
            <person name="Bruce D."/>
            <person name="Han C."/>
            <person name="Tapia R."/>
            <person name="Gilna P."/>
            <person name="Schmutz J."/>
            <person name="Larimer F."/>
            <person name="Land M."/>
            <person name="Hauser L."/>
            <person name="Kyrpides N."/>
            <person name="Mikhailova N."/>
            <person name="Viollier P."/>
            <person name="Stephens C."/>
            <person name="Richardson P."/>
        </authorList>
    </citation>
    <scope>NUCLEOTIDE SEQUENCE [LARGE SCALE GENOMIC DNA]</scope>
    <source>
        <strain evidence="1 2">MCS10</strain>
    </source>
</reference>
<dbReference type="HOGENOM" id="CLU_090661_0_0_5"/>
<sequence length="285" mass="30454">MLATMIAMLVALQEPSVAECGLISGADTLLDEADGRLVLLGELHGTQQAPAFTASLICQGVARGDHTILGLEMSATEQDRLEAYLSSDGSETAIAALTAGSWFWESSRDGRSSIAMLSLIDAVRRHRAAGASIDLVAVDFDPVADADLDDTPHIRDQAMLRRARRFIGDADNILILVGNVHARRTPFVYGDLHLETIGSLANPDEVYSLRLGVLGGEAWSCRRADGVTECGPHASAGYVDLGEHRVMSLDEAIEAGVLGIEADAYHRYVFLGESDVSRPLLAPTD</sequence>
<evidence type="ECO:0008006" key="3">
    <source>
        <dbReference type="Google" id="ProtNLM"/>
    </source>
</evidence>